<keyword evidence="9" id="KW-1185">Reference proteome</keyword>
<comment type="subcellular location">
    <subcellularLocation>
        <location evidence="1">Membrane</location>
        <topology evidence="1">Multi-pass membrane protein</topology>
    </subcellularLocation>
</comment>
<keyword evidence="8" id="KW-0645">Protease</keyword>
<dbReference type="Proteomes" id="UP001596472">
    <property type="component" value="Unassembled WGS sequence"/>
</dbReference>
<dbReference type="GO" id="GO:0006508">
    <property type="term" value="P:proteolysis"/>
    <property type="evidence" value="ECO:0007669"/>
    <property type="project" value="UniProtKB-KW"/>
</dbReference>
<dbReference type="GO" id="GO:0008233">
    <property type="term" value="F:peptidase activity"/>
    <property type="evidence" value="ECO:0007669"/>
    <property type="project" value="UniProtKB-KW"/>
</dbReference>
<keyword evidence="2 6" id="KW-0812">Transmembrane</keyword>
<feature type="region of interest" description="Disordered" evidence="5">
    <location>
        <begin position="220"/>
        <end position="241"/>
    </location>
</feature>
<sequence>MRGGSVSKWSTMGSDLIAARATLGLVGLLFLIQLAIESSGGFAGNPELFGKLGLSRQGISNGDFWQPFSYALIHGNWVHLMMNAFGLLAIGPRIERIGGARLLLVLLIAGWLMGGLFHLMMSGGEVLVPLVGISGGVAAALLWLTGVSPGSRMWPLPISGKNLGIGVMLASGLLAVIQPALGQGRGADVSHACHFGGGLLGWAMARWALRPRVTLAKLQKERARREAAGGPARSLNRRSRP</sequence>
<reference evidence="9" key="1">
    <citation type="journal article" date="2019" name="Int. J. Syst. Evol. Microbiol.">
        <title>The Global Catalogue of Microorganisms (GCM) 10K type strain sequencing project: providing services to taxonomists for standard genome sequencing and annotation.</title>
        <authorList>
            <consortium name="The Broad Institute Genomics Platform"/>
            <consortium name="The Broad Institute Genome Sequencing Center for Infectious Disease"/>
            <person name="Wu L."/>
            <person name="Ma J."/>
        </authorList>
    </citation>
    <scope>NUCLEOTIDE SEQUENCE [LARGE SCALE GENOMIC DNA]</scope>
    <source>
        <strain evidence="9">CGMCC 4.1467</strain>
    </source>
</reference>
<evidence type="ECO:0000259" key="7">
    <source>
        <dbReference type="Pfam" id="PF01694"/>
    </source>
</evidence>
<dbReference type="EC" id="3.4.21.-" evidence="8"/>
<dbReference type="InterPro" id="IPR022764">
    <property type="entry name" value="Peptidase_S54_rhomboid_dom"/>
</dbReference>
<evidence type="ECO:0000256" key="3">
    <source>
        <dbReference type="ARBA" id="ARBA00022989"/>
    </source>
</evidence>
<feature type="transmembrane region" description="Helical" evidence="6">
    <location>
        <begin position="126"/>
        <end position="146"/>
    </location>
</feature>
<dbReference type="PANTHER" id="PTHR43066:SF11">
    <property type="entry name" value="PEPTIDASE S54 RHOMBOID DOMAIN-CONTAINING PROTEIN"/>
    <property type="match status" value="1"/>
</dbReference>
<feature type="transmembrane region" description="Helical" evidence="6">
    <location>
        <begin position="189"/>
        <end position="209"/>
    </location>
</feature>
<name>A0ABW2L7L2_9BACT</name>
<gene>
    <name evidence="8" type="ORF">ACFQY0_07775</name>
</gene>
<keyword evidence="4 6" id="KW-0472">Membrane</keyword>
<dbReference type="Gene3D" id="1.20.1540.10">
    <property type="entry name" value="Rhomboid-like"/>
    <property type="match status" value="1"/>
</dbReference>
<protein>
    <submittedName>
        <fullName evidence="8">Rhomboid family intramembrane serine protease</fullName>
        <ecNumber evidence="8">3.4.21.-</ecNumber>
    </submittedName>
</protein>
<dbReference type="Pfam" id="PF01694">
    <property type="entry name" value="Rhomboid"/>
    <property type="match status" value="1"/>
</dbReference>
<keyword evidence="3 6" id="KW-1133">Transmembrane helix</keyword>
<dbReference type="InterPro" id="IPR035952">
    <property type="entry name" value="Rhomboid-like_sf"/>
</dbReference>
<evidence type="ECO:0000313" key="9">
    <source>
        <dbReference type="Proteomes" id="UP001596472"/>
    </source>
</evidence>
<dbReference type="PANTHER" id="PTHR43066">
    <property type="entry name" value="RHOMBOID-RELATED PROTEIN"/>
    <property type="match status" value="1"/>
</dbReference>
<evidence type="ECO:0000256" key="4">
    <source>
        <dbReference type="ARBA" id="ARBA00023136"/>
    </source>
</evidence>
<evidence type="ECO:0000313" key="8">
    <source>
        <dbReference type="EMBL" id="MFC7337071.1"/>
    </source>
</evidence>
<dbReference type="EMBL" id="JBHTBS010000003">
    <property type="protein sequence ID" value="MFC7337071.1"/>
    <property type="molecule type" value="Genomic_DNA"/>
</dbReference>
<evidence type="ECO:0000256" key="5">
    <source>
        <dbReference type="SAM" id="MobiDB-lite"/>
    </source>
</evidence>
<feature type="domain" description="Peptidase S54 rhomboid" evidence="7">
    <location>
        <begin position="62"/>
        <end position="207"/>
    </location>
</feature>
<dbReference type="RefSeq" id="WP_379711037.1">
    <property type="nucleotide sequence ID" value="NZ_JBHTBS010000003.1"/>
</dbReference>
<feature type="transmembrane region" description="Helical" evidence="6">
    <location>
        <begin position="102"/>
        <end position="120"/>
    </location>
</feature>
<evidence type="ECO:0000256" key="6">
    <source>
        <dbReference type="SAM" id="Phobius"/>
    </source>
</evidence>
<feature type="transmembrane region" description="Helical" evidence="6">
    <location>
        <begin position="67"/>
        <end position="90"/>
    </location>
</feature>
<keyword evidence="8" id="KW-0378">Hydrolase</keyword>
<comment type="caution">
    <text evidence="8">The sequence shown here is derived from an EMBL/GenBank/DDBJ whole genome shotgun (WGS) entry which is preliminary data.</text>
</comment>
<organism evidence="8 9">
    <name type="scientific">Haloferula chungangensis</name>
    <dbReference type="NCBI Taxonomy" id="1048331"/>
    <lineage>
        <taxon>Bacteria</taxon>
        <taxon>Pseudomonadati</taxon>
        <taxon>Verrucomicrobiota</taxon>
        <taxon>Verrucomicrobiia</taxon>
        <taxon>Verrucomicrobiales</taxon>
        <taxon>Verrucomicrobiaceae</taxon>
        <taxon>Haloferula</taxon>
    </lineage>
</organism>
<proteinExistence type="predicted"/>
<evidence type="ECO:0000256" key="2">
    <source>
        <dbReference type="ARBA" id="ARBA00022692"/>
    </source>
</evidence>
<evidence type="ECO:0000256" key="1">
    <source>
        <dbReference type="ARBA" id="ARBA00004141"/>
    </source>
</evidence>
<accession>A0ABW2L7L2</accession>
<dbReference type="SUPFAM" id="SSF144091">
    <property type="entry name" value="Rhomboid-like"/>
    <property type="match status" value="1"/>
</dbReference>
<feature type="transmembrane region" description="Helical" evidence="6">
    <location>
        <begin position="158"/>
        <end position="177"/>
    </location>
</feature>